<protein>
    <submittedName>
        <fullName evidence="4">GNAT family N-acetyltransferase</fullName>
    </submittedName>
</protein>
<dbReference type="EMBL" id="NCWY01000021">
    <property type="protein sequence ID" value="PAK93024.1"/>
    <property type="molecule type" value="Genomic_DNA"/>
</dbReference>
<dbReference type="InterPro" id="IPR016181">
    <property type="entry name" value="Acyl_CoA_acyltransferase"/>
</dbReference>
<sequence>MVTISRADFSDPALLDFLQAHLDDMAPTAPEESRHALDVTGLQGAGVRLWVAHDADALVGTVALARLEAGHEELKSMRTSPAHRGRGIASALLDHALNDARSRGIERISLETGSMDFFSAARAFYRRAGFDDTVPFGTYTEDPHSVFMTLRL</sequence>
<proteinExistence type="predicted"/>
<evidence type="ECO:0000256" key="1">
    <source>
        <dbReference type="ARBA" id="ARBA00022679"/>
    </source>
</evidence>
<name>A0A269Z5F4_9MICO</name>
<dbReference type="Pfam" id="PF00583">
    <property type="entry name" value="Acetyltransf_1"/>
    <property type="match status" value="1"/>
</dbReference>
<feature type="domain" description="N-acetyltransferase" evidence="3">
    <location>
        <begin position="2"/>
        <end position="152"/>
    </location>
</feature>
<dbReference type="InterPro" id="IPR050832">
    <property type="entry name" value="Bact_Acetyltransf"/>
</dbReference>
<comment type="caution">
    <text evidence="4">The sequence shown here is derived from an EMBL/GenBank/DDBJ whole genome shotgun (WGS) entry which is preliminary data.</text>
</comment>
<dbReference type="Gene3D" id="3.40.630.30">
    <property type="match status" value="1"/>
</dbReference>
<keyword evidence="2" id="KW-0012">Acyltransferase</keyword>
<keyword evidence="1 4" id="KW-0808">Transferase</keyword>
<dbReference type="CDD" id="cd04301">
    <property type="entry name" value="NAT_SF"/>
    <property type="match status" value="1"/>
</dbReference>
<dbReference type="AlphaFoldDB" id="A0A269Z5F4"/>
<dbReference type="RefSeq" id="WP_095376818.1">
    <property type="nucleotide sequence ID" value="NZ_CBDRLP010000035.1"/>
</dbReference>
<evidence type="ECO:0000259" key="3">
    <source>
        <dbReference type="PROSITE" id="PS51186"/>
    </source>
</evidence>
<dbReference type="InterPro" id="IPR000182">
    <property type="entry name" value="GNAT_dom"/>
</dbReference>
<dbReference type="PANTHER" id="PTHR43877">
    <property type="entry name" value="AMINOALKYLPHOSPHONATE N-ACETYLTRANSFERASE-RELATED-RELATED"/>
    <property type="match status" value="1"/>
</dbReference>
<accession>A0A269Z5F4</accession>
<gene>
    <name evidence="4" type="ORF">B8X04_16240</name>
</gene>
<dbReference type="PROSITE" id="PS51186">
    <property type="entry name" value="GNAT"/>
    <property type="match status" value="1"/>
</dbReference>
<dbReference type="PANTHER" id="PTHR43877:SF5">
    <property type="entry name" value="BLL8307 PROTEIN"/>
    <property type="match status" value="1"/>
</dbReference>
<reference evidence="4 5" key="1">
    <citation type="submission" date="2017-04" db="EMBL/GenBank/DDBJ databases">
        <title>Kefir bacterial isolates.</title>
        <authorList>
            <person name="Kim Y."/>
            <person name="Blasche S."/>
            <person name="Patil K.R."/>
        </authorList>
    </citation>
    <scope>NUCLEOTIDE SEQUENCE [LARGE SCALE GENOMIC DNA]</scope>
    <source>
        <strain evidence="4 5">OG2</strain>
    </source>
</reference>
<dbReference type="Proteomes" id="UP000216867">
    <property type="component" value="Unassembled WGS sequence"/>
</dbReference>
<dbReference type="GO" id="GO:0016747">
    <property type="term" value="F:acyltransferase activity, transferring groups other than amino-acyl groups"/>
    <property type="evidence" value="ECO:0007669"/>
    <property type="project" value="InterPro"/>
</dbReference>
<dbReference type="SUPFAM" id="SSF55729">
    <property type="entry name" value="Acyl-CoA N-acyltransferases (Nat)"/>
    <property type="match status" value="1"/>
</dbReference>
<evidence type="ECO:0000256" key="2">
    <source>
        <dbReference type="ARBA" id="ARBA00023315"/>
    </source>
</evidence>
<evidence type="ECO:0000313" key="5">
    <source>
        <dbReference type="Proteomes" id="UP000216867"/>
    </source>
</evidence>
<evidence type="ECO:0000313" key="4">
    <source>
        <dbReference type="EMBL" id="PAK93024.1"/>
    </source>
</evidence>
<organism evidence="4 5">
    <name type="scientific">Brevibacterium casei</name>
    <dbReference type="NCBI Taxonomy" id="33889"/>
    <lineage>
        <taxon>Bacteria</taxon>
        <taxon>Bacillati</taxon>
        <taxon>Actinomycetota</taxon>
        <taxon>Actinomycetes</taxon>
        <taxon>Micrococcales</taxon>
        <taxon>Brevibacteriaceae</taxon>
        <taxon>Brevibacterium</taxon>
    </lineage>
</organism>